<dbReference type="EMBL" id="CAJNNV010016293">
    <property type="protein sequence ID" value="CAE8604329.1"/>
    <property type="molecule type" value="Genomic_DNA"/>
</dbReference>
<dbReference type="InterPro" id="IPR029063">
    <property type="entry name" value="SAM-dependent_MTases_sf"/>
</dbReference>
<evidence type="ECO:0000313" key="3">
    <source>
        <dbReference type="EMBL" id="CAE8604329.1"/>
    </source>
</evidence>
<dbReference type="GO" id="GO:0032259">
    <property type="term" value="P:methylation"/>
    <property type="evidence" value="ECO:0007669"/>
    <property type="project" value="UniProtKB-KW"/>
</dbReference>
<accession>A0A813F2I7</accession>
<dbReference type="AlphaFoldDB" id="A0A813F2I7"/>
<feature type="non-terminal residue" evidence="3">
    <location>
        <position position="240"/>
    </location>
</feature>
<evidence type="ECO:0008006" key="5">
    <source>
        <dbReference type="Google" id="ProtNLM"/>
    </source>
</evidence>
<keyword evidence="2" id="KW-0808">Transferase</keyword>
<name>A0A813F2I7_POLGL</name>
<evidence type="ECO:0000313" key="4">
    <source>
        <dbReference type="Proteomes" id="UP000654075"/>
    </source>
</evidence>
<organism evidence="3 4">
    <name type="scientific">Polarella glacialis</name>
    <name type="common">Dinoflagellate</name>
    <dbReference type="NCBI Taxonomy" id="89957"/>
    <lineage>
        <taxon>Eukaryota</taxon>
        <taxon>Sar</taxon>
        <taxon>Alveolata</taxon>
        <taxon>Dinophyceae</taxon>
        <taxon>Suessiales</taxon>
        <taxon>Suessiaceae</taxon>
        <taxon>Polarella</taxon>
    </lineage>
</organism>
<reference evidence="3" key="1">
    <citation type="submission" date="2021-02" db="EMBL/GenBank/DDBJ databases">
        <authorList>
            <person name="Dougan E. K."/>
            <person name="Rhodes N."/>
            <person name="Thang M."/>
            <person name="Chan C."/>
        </authorList>
    </citation>
    <scope>NUCLEOTIDE SEQUENCE</scope>
</reference>
<dbReference type="Proteomes" id="UP000654075">
    <property type="component" value="Unassembled WGS sequence"/>
</dbReference>
<dbReference type="SUPFAM" id="SSF53335">
    <property type="entry name" value="S-adenosyl-L-methionine-dependent methyltransferases"/>
    <property type="match status" value="1"/>
</dbReference>
<proteinExistence type="predicted"/>
<evidence type="ECO:0000256" key="2">
    <source>
        <dbReference type="ARBA" id="ARBA00022679"/>
    </source>
</evidence>
<comment type="caution">
    <text evidence="3">The sequence shown here is derived from an EMBL/GenBank/DDBJ whole genome shotgun (WGS) entry which is preliminary data.</text>
</comment>
<protein>
    <recommendedName>
        <fullName evidence="5">DNA (cytosine-5-)-methyltransferase</fullName>
    </recommendedName>
</protein>
<dbReference type="Pfam" id="PF00145">
    <property type="entry name" value="DNA_methylase"/>
    <property type="match status" value="1"/>
</dbReference>
<evidence type="ECO:0000256" key="1">
    <source>
        <dbReference type="ARBA" id="ARBA00022603"/>
    </source>
</evidence>
<dbReference type="InterPro" id="IPR001525">
    <property type="entry name" value="C5_MeTfrase"/>
</dbReference>
<dbReference type="Gene3D" id="3.40.50.150">
    <property type="entry name" value="Vaccinia Virus protein VP39"/>
    <property type="match status" value="1"/>
</dbReference>
<keyword evidence="4" id="KW-1185">Reference proteome</keyword>
<keyword evidence="1" id="KW-0489">Methyltransferase</keyword>
<gene>
    <name evidence="3" type="ORF">PGLA1383_LOCUS22494</name>
</gene>
<sequence>MNTHDECLTHNRQCRRVFDVNVSRVIIAMLIAGLPCPDYSRFGKLTKTSGKTVVYLLVLLKMVHQFEPDIFLHENVPGFPWKLLSSTLQCKYHVDKCELDPNRHCGVPIRRGRVYAVCSLKKRIAPLNRTLSTIVDLLRPPIISSSSTFGIFLRAVLSGLELSELSDVQVRRLNEYTDGFAACDCYDLSQNPSARARMSSSHGAMQTLTRGSAHIWSKQRSRFFHGLELLLAHGLPVEQK</sequence>
<dbReference type="GO" id="GO:0008168">
    <property type="term" value="F:methyltransferase activity"/>
    <property type="evidence" value="ECO:0007669"/>
    <property type="project" value="UniProtKB-KW"/>
</dbReference>